<dbReference type="InterPro" id="IPR045339">
    <property type="entry name" value="DUF6534"/>
</dbReference>
<dbReference type="OrthoDB" id="2535105at2759"/>
<feature type="transmembrane region" description="Helical" evidence="1">
    <location>
        <begin position="126"/>
        <end position="147"/>
    </location>
</feature>
<gene>
    <name evidence="3" type="ORF">BDV98DRAFT_608869</name>
</gene>
<dbReference type="STRING" id="1884261.A0A5C3Q086"/>
<protein>
    <recommendedName>
        <fullName evidence="2">DUF6534 domain-containing protein</fullName>
    </recommendedName>
</protein>
<feature type="transmembrane region" description="Helical" evidence="1">
    <location>
        <begin position="209"/>
        <end position="229"/>
    </location>
</feature>
<dbReference type="AlphaFoldDB" id="A0A5C3Q086"/>
<evidence type="ECO:0000256" key="1">
    <source>
        <dbReference type="SAM" id="Phobius"/>
    </source>
</evidence>
<dbReference type="PANTHER" id="PTHR40465:SF1">
    <property type="entry name" value="DUF6534 DOMAIN-CONTAINING PROTEIN"/>
    <property type="match status" value="1"/>
</dbReference>
<feature type="transmembrane region" description="Helical" evidence="1">
    <location>
        <begin position="96"/>
        <end position="114"/>
    </location>
</feature>
<organism evidence="3 4">
    <name type="scientific">Pterulicium gracile</name>
    <dbReference type="NCBI Taxonomy" id="1884261"/>
    <lineage>
        <taxon>Eukaryota</taxon>
        <taxon>Fungi</taxon>
        <taxon>Dikarya</taxon>
        <taxon>Basidiomycota</taxon>
        <taxon>Agaricomycotina</taxon>
        <taxon>Agaricomycetes</taxon>
        <taxon>Agaricomycetidae</taxon>
        <taxon>Agaricales</taxon>
        <taxon>Pleurotineae</taxon>
        <taxon>Pterulaceae</taxon>
        <taxon>Pterulicium</taxon>
    </lineage>
</organism>
<name>A0A5C3Q086_9AGAR</name>
<evidence type="ECO:0000313" key="3">
    <source>
        <dbReference type="EMBL" id="TFK95534.1"/>
    </source>
</evidence>
<dbReference type="Proteomes" id="UP000305067">
    <property type="component" value="Unassembled WGS sequence"/>
</dbReference>
<dbReference type="PANTHER" id="PTHR40465">
    <property type="entry name" value="CHROMOSOME 1, WHOLE GENOME SHOTGUN SEQUENCE"/>
    <property type="match status" value="1"/>
</dbReference>
<evidence type="ECO:0000313" key="4">
    <source>
        <dbReference type="Proteomes" id="UP000305067"/>
    </source>
</evidence>
<feature type="transmembrane region" description="Helical" evidence="1">
    <location>
        <begin position="20"/>
        <end position="39"/>
    </location>
</feature>
<proteinExistence type="predicted"/>
<dbReference type="Pfam" id="PF20152">
    <property type="entry name" value="DUF6534"/>
    <property type="match status" value="1"/>
</dbReference>
<evidence type="ECO:0000259" key="2">
    <source>
        <dbReference type="Pfam" id="PF20152"/>
    </source>
</evidence>
<keyword evidence="4" id="KW-1185">Reference proteome</keyword>
<keyword evidence="1" id="KW-0472">Membrane</keyword>
<feature type="domain" description="DUF6534" evidence="2">
    <location>
        <begin position="174"/>
        <end position="260"/>
    </location>
</feature>
<feature type="transmembrane region" description="Helical" evidence="1">
    <location>
        <begin position="51"/>
        <end position="76"/>
    </location>
</feature>
<accession>A0A5C3Q086</accession>
<reference evidence="3 4" key="1">
    <citation type="journal article" date="2019" name="Nat. Ecol. Evol.">
        <title>Megaphylogeny resolves global patterns of mushroom evolution.</title>
        <authorList>
            <person name="Varga T."/>
            <person name="Krizsan K."/>
            <person name="Foldi C."/>
            <person name="Dima B."/>
            <person name="Sanchez-Garcia M."/>
            <person name="Sanchez-Ramirez S."/>
            <person name="Szollosi G.J."/>
            <person name="Szarkandi J.G."/>
            <person name="Papp V."/>
            <person name="Albert L."/>
            <person name="Andreopoulos W."/>
            <person name="Angelini C."/>
            <person name="Antonin V."/>
            <person name="Barry K.W."/>
            <person name="Bougher N.L."/>
            <person name="Buchanan P."/>
            <person name="Buyck B."/>
            <person name="Bense V."/>
            <person name="Catcheside P."/>
            <person name="Chovatia M."/>
            <person name="Cooper J."/>
            <person name="Damon W."/>
            <person name="Desjardin D."/>
            <person name="Finy P."/>
            <person name="Geml J."/>
            <person name="Haridas S."/>
            <person name="Hughes K."/>
            <person name="Justo A."/>
            <person name="Karasinski D."/>
            <person name="Kautmanova I."/>
            <person name="Kiss B."/>
            <person name="Kocsube S."/>
            <person name="Kotiranta H."/>
            <person name="LaButti K.M."/>
            <person name="Lechner B.E."/>
            <person name="Liimatainen K."/>
            <person name="Lipzen A."/>
            <person name="Lukacs Z."/>
            <person name="Mihaltcheva S."/>
            <person name="Morgado L.N."/>
            <person name="Niskanen T."/>
            <person name="Noordeloos M.E."/>
            <person name="Ohm R.A."/>
            <person name="Ortiz-Santana B."/>
            <person name="Ovrebo C."/>
            <person name="Racz N."/>
            <person name="Riley R."/>
            <person name="Savchenko A."/>
            <person name="Shiryaev A."/>
            <person name="Soop K."/>
            <person name="Spirin V."/>
            <person name="Szebenyi C."/>
            <person name="Tomsovsky M."/>
            <person name="Tulloss R.E."/>
            <person name="Uehling J."/>
            <person name="Grigoriev I.V."/>
            <person name="Vagvolgyi C."/>
            <person name="Papp T."/>
            <person name="Martin F.M."/>
            <person name="Miettinen O."/>
            <person name="Hibbett D.S."/>
            <person name="Nagy L.G."/>
        </authorList>
    </citation>
    <scope>NUCLEOTIDE SEQUENCE [LARGE SCALE GENOMIC DNA]</scope>
    <source>
        <strain evidence="3 4">CBS 309.79</strain>
    </source>
</reference>
<dbReference type="EMBL" id="ML178881">
    <property type="protein sequence ID" value="TFK95534.1"/>
    <property type="molecule type" value="Genomic_DNA"/>
</dbReference>
<keyword evidence="1" id="KW-0812">Transmembrane</keyword>
<keyword evidence="1" id="KW-1133">Transmembrane helix</keyword>
<sequence length="348" mass="37915">MSHNGAPLLSIHRGSTIGSMVTGCLFSAVLHGMTVMQLISYLRRYFLRDPLYLQLTLAAVMCAETVHAAIVIHFLYRVTVTNFGNVGSLFQVEWDSALSIAFPLTISAILQGFYSYRISVLSRRWIFTILGFAGVLARIATGIVLVVNGMKLGSQIPEFLSKWKALLTTHLAISLVMEVFVTVCLCILTRSDFAMFSRSRTVSDYLVIWFIEAGILSCICAAATLISFLASKRSFIWFIFTVASSRIKAQSLLASLNGRSASGRCSGILSPDVSRTGGNHESARRRDSPQVYPHSHDALVEVRIGIQSETDGPRHGGSVSVSSTFSVSDGPFAMHTVSGSKMGDDLKN</sequence>
<feature type="transmembrane region" description="Helical" evidence="1">
    <location>
        <begin position="167"/>
        <end position="188"/>
    </location>
</feature>